<accession>A0A8S5RDK4</accession>
<reference evidence="1" key="1">
    <citation type="journal article" date="2021" name="Proc. Natl. Acad. Sci. U.S.A.">
        <title>A Catalog of Tens of Thousands of Viruses from Human Metagenomes Reveals Hidden Associations with Chronic Diseases.</title>
        <authorList>
            <person name="Tisza M.J."/>
            <person name="Buck C.B."/>
        </authorList>
    </citation>
    <scope>NUCLEOTIDE SEQUENCE</scope>
    <source>
        <strain evidence="1">Ctx9V1</strain>
    </source>
</reference>
<organism evidence="1">
    <name type="scientific">virus sp. ctx9V1</name>
    <dbReference type="NCBI Taxonomy" id="2828001"/>
    <lineage>
        <taxon>Viruses</taxon>
    </lineage>
</organism>
<proteinExistence type="predicted"/>
<evidence type="ECO:0000313" key="1">
    <source>
        <dbReference type="EMBL" id="DAE29210.1"/>
    </source>
</evidence>
<name>A0A8S5RDK4_9VIRU</name>
<protein>
    <submittedName>
        <fullName evidence="1">Uncharacterized protein</fullName>
    </submittedName>
</protein>
<sequence>MIYLEIIGMILILYHSTIMNEKAERILLTLEYMTHS</sequence>
<dbReference type="EMBL" id="BK059093">
    <property type="protein sequence ID" value="DAE29210.1"/>
    <property type="molecule type" value="Genomic_DNA"/>
</dbReference>